<gene>
    <name evidence="9" type="ORF">EVEC_LOCUS10483</name>
</gene>
<dbReference type="Proteomes" id="UP000274131">
    <property type="component" value="Unassembled WGS sequence"/>
</dbReference>
<reference evidence="11" key="1">
    <citation type="submission" date="2017-02" db="UniProtKB">
        <authorList>
            <consortium name="WormBaseParasite"/>
        </authorList>
    </citation>
    <scope>IDENTIFICATION</scope>
</reference>
<evidence type="ECO:0000256" key="3">
    <source>
        <dbReference type="ARBA" id="ARBA00022679"/>
    </source>
</evidence>
<sequence>MHAFVFGLSDYCYYSLAKRLLTPNGARFAMFSYLTSWFVCYCAPRTLSNSLETALMLISFKWYPFTKASASLPVKSYWFYLVVAFFSIFIRPTAILIWFPLGLWHVFRHSKPFQLIIFTIFAAFIPSFLITFVLDSLFYGFPVLTVWNFAKFNVFEGGSEHFGVNSFHWYFSEGLFSVLTVHLFPVILGVLLALVKREVSLVPFLLTAFYVTFHSFLAHKEHRFLLPVIPLLCLYAGHFFATASRQLSVSKLFLCFTLVTVNISLASYFCMYHQSGPYKVSEFIASDAALRNYSHIGVLQLMPCYSMPQYSHLHGFDLSVRALDCSPNLNRTNSYVDEAEKFFSGPENFVSSTNVLSNATYVVAYSKMYERLLPLLEQANFTKRECFFHAHFLTSERQDSRICIGLKG</sequence>
<keyword evidence="3" id="KW-0808">Transferase</keyword>
<evidence type="ECO:0000256" key="2">
    <source>
        <dbReference type="ARBA" id="ARBA00022676"/>
    </source>
</evidence>
<evidence type="ECO:0000256" key="7">
    <source>
        <dbReference type="ARBA" id="ARBA00023136"/>
    </source>
</evidence>
<accession>A0A0N4VJY7</accession>
<dbReference type="GO" id="GO:0005789">
    <property type="term" value="C:endoplasmic reticulum membrane"/>
    <property type="evidence" value="ECO:0007669"/>
    <property type="project" value="UniProtKB-SubCell"/>
</dbReference>
<proteinExistence type="inferred from homology"/>
<evidence type="ECO:0000256" key="1">
    <source>
        <dbReference type="ARBA" id="ARBA00004477"/>
    </source>
</evidence>
<evidence type="ECO:0000256" key="4">
    <source>
        <dbReference type="ARBA" id="ARBA00022692"/>
    </source>
</evidence>
<reference evidence="9 10" key="2">
    <citation type="submission" date="2018-10" db="EMBL/GenBank/DDBJ databases">
        <authorList>
            <consortium name="Pathogen Informatics"/>
        </authorList>
    </citation>
    <scope>NUCLEOTIDE SEQUENCE [LARGE SCALE GENOMIC DNA]</scope>
</reference>
<dbReference type="EMBL" id="UXUI01010889">
    <property type="protein sequence ID" value="VDD95732.1"/>
    <property type="molecule type" value="Genomic_DNA"/>
</dbReference>
<dbReference type="EC" id="2.4.1.-" evidence="8"/>
<dbReference type="GO" id="GO:0000026">
    <property type="term" value="F:alpha-1,2-mannosyltransferase activity"/>
    <property type="evidence" value="ECO:0007669"/>
    <property type="project" value="TreeGrafter"/>
</dbReference>
<dbReference type="WBParaSite" id="EVEC_0001115801-mRNA-1">
    <property type="protein sequence ID" value="EVEC_0001115801-mRNA-1"/>
    <property type="gene ID" value="EVEC_0001115801"/>
</dbReference>
<organism evidence="11">
    <name type="scientific">Enterobius vermicularis</name>
    <name type="common">Human pinworm</name>
    <dbReference type="NCBI Taxonomy" id="51028"/>
    <lineage>
        <taxon>Eukaryota</taxon>
        <taxon>Metazoa</taxon>
        <taxon>Ecdysozoa</taxon>
        <taxon>Nematoda</taxon>
        <taxon>Chromadorea</taxon>
        <taxon>Rhabditida</taxon>
        <taxon>Spirurina</taxon>
        <taxon>Oxyuridomorpha</taxon>
        <taxon>Oxyuroidea</taxon>
        <taxon>Oxyuridae</taxon>
        <taxon>Enterobius</taxon>
    </lineage>
</organism>
<dbReference type="Pfam" id="PF03901">
    <property type="entry name" value="Glyco_transf_22"/>
    <property type="match status" value="1"/>
</dbReference>
<dbReference type="STRING" id="51028.A0A0N4VJY7"/>
<keyword evidence="10" id="KW-1185">Reference proteome</keyword>
<comment type="similarity">
    <text evidence="8">Belongs to the glycosyltransferase 22 family.</text>
</comment>
<name>A0A0N4VJY7_ENTVE</name>
<evidence type="ECO:0000313" key="10">
    <source>
        <dbReference type="Proteomes" id="UP000274131"/>
    </source>
</evidence>
<evidence type="ECO:0000313" key="9">
    <source>
        <dbReference type="EMBL" id="VDD95732.1"/>
    </source>
</evidence>
<evidence type="ECO:0000256" key="6">
    <source>
        <dbReference type="ARBA" id="ARBA00022989"/>
    </source>
</evidence>
<feature type="transmembrane region" description="Helical" evidence="8">
    <location>
        <begin position="113"/>
        <end position="134"/>
    </location>
</feature>
<comment type="subcellular location">
    <subcellularLocation>
        <location evidence="1 8">Endoplasmic reticulum membrane</location>
        <topology evidence="1 8">Multi-pass membrane protein</topology>
    </subcellularLocation>
</comment>
<dbReference type="PANTHER" id="PTHR22760:SF4">
    <property type="entry name" value="GPI MANNOSYLTRANSFERASE 3"/>
    <property type="match status" value="1"/>
</dbReference>
<keyword evidence="7 8" id="KW-0472">Membrane</keyword>
<dbReference type="PANTHER" id="PTHR22760">
    <property type="entry name" value="GLYCOSYLTRANSFERASE"/>
    <property type="match status" value="1"/>
</dbReference>
<dbReference type="OrthoDB" id="10248435at2759"/>
<keyword evidence="6 8" id="KW-1133">Transmembrane helix</keyword>
<feature type="transmembrane region" description="Helical" evidence="8">
    <location>
        <begin position="77"/>
        <end position="101"/>
    </location>
</feature>
<dbReference type="InterPro" id="IPR005599">
    <property type="entry name" value="GPI_mannosylTrfase"/>
</dbReference>
<keyword evidence="2 8" id="KW-0328">Glycosyltransferase</keyword>
<protein>
    <recommendedName>
        <fullName evidence="8">Mannosyltransferase</fullName>
        <ecNumber evidence="8">2.4.1.-</ecNumber>
    </recommendedName>
</protein>
<dbReference type="GO" id="GO:0006506">
    <property type="term" value="P:GPI anchor biosynthetic process"/>
    <property type="evidence" value="ECO:0007669"/>
    <property type="project" value="TreeGrafter"/>
</dbReference>
<feature type="transmembrane region" description="Helical" evidence="8">
    <location>
        <begin position="224"/>
        <end position="240"/>
    </location>
</feature>
<evidence type="ECO:0000256" key="8">
    <source>
        <dbReference type="RuleBase" id="RU363075"/>
    </source>
</evidence>
<feature type="transmembrane region" description="Helical" evidence="8">
    <location>
        <begin position="201"/>
        <end position="218"/>
    </location>
</feature>
<keyword evidence="4 8" id="KW-0812">Transmembrane</keyword>
<dbReference type="AlphaFoldDB" id="A0A0N4VJY7"/>
<keyword evidence="5 8" id="KW-0256">Endoplasmic reticulum</keyword>
<feature type="transmembrane region" description="Helical" evidence="8">
    <location>
        <begin position="252"/>
        <end position="269"/>
    </location>
</feature>
<feature type="transmembrane region" description="Helical" evidence="8">
    <location>
        <begin position="174"/>
        <end position="194"/>
    </location>
</feature>
<evidence type="ECO:0000256" key="5">
    <source>
        <dbReference type="ARBA" id="ARBA00022824"/>
    </source>
</evidence>
<evidence type="ECO:0000313" key="11">
    <source>
        <dbReference type="WBParaSite" id="EVEC_0001115801-mRNA-1"/>
    </source>
</evidence>